<feature type="domain" description="NADH-ubiquinone oxidoreductase 51kDa subunit iron-sulphur binding" evidence="6">
    <location>
        <begin position="316"/>
        <end position="361"/>
    </location>
</feature>
<dbReference type="GO" id="GO:0046872">
    <property type="term" value="F:metal ion binding"/>
    <property type="evidence" value="ECO:0007669"/>
    <property type="project" value="UniProtKB-KW"/>
</dbReference>
<evidence type="ECO:0000313" key="7">
    <source>
        <dbReference type="EMBL" id="HFI89990.1"/>
    </source>
</evidence>
<evidence type="ECO:0000256" key="3">
    <source>
        <dbReference type="ARBA" id="ARBA00022723"/>
    </source>
</evidence>
<dbReference type="InterPro" id="IPR001949">
    <property type="entry name" value="NADH-UbQ_OxRdtase_51kDa_CS"/>
</dbReference>
<dbReference type="GO" id="GO:0010181">
    <property type="term" value="F:FMN binding"/>
    <property type="evidence" value="ECO:0007669"/>
    <property type="project" value="InterPro"/>
</dbReference>
<comment type="similarity">
    <text evidence="1">Belongs to the complex I 51 kDa subunit family.</text>
</comment>
<accession>A0A7V3E5K0</accession>
<protein>
    <submittedName>
        <fullName evidence="7">Iron hydrogenase</fullName>
    </submittedName>
</protein>
<evidence type="ECO:0000259" key="6">
    <source>
        <dbReference type="SMART" id="SM00928"/>
    </source>
</evidence>
<dbReference type="Pfam" id="PF10589">
    <property type="entry name" value="NADH_4Fe-4S"/>
    <property type="match status" value="1"/>
</dbReference>
<evidence type="ECO:0000256" key="1">
    <source>
        <dbReference type="ARBA" id="ARBA00007523"/>
    </source>
</evidence>
<dbReference type="SUPFAM" id="SSF140490">
    <property type="entry name" value="Nqo1C-terminal domain-like"/>
    <property type="match status" value="1"/>
</dbReference>
<dbReference type="GO" id="GO:0008137">
    <property type="term" value="F:NADH dehydrogenase (ubiquinone) activity"/>
    <property type="evidence" value="ECO:0007669"/>
    <property type="project" value="InterPro"/>
</dbReference>
<organism evidence="7">
    <name type="scientific">Ignavibacterium album</name>
    <dbReference type="NCBI Taxonomy" id="591197"/>
    <lineage>
        <taxon>Bacteria</taxon>
        <taxon>Pseudomonadati</taxon>
        <taxon>Ignavibacteriota</taxon>
        <taxon>Ignavibacteria</taxon>
        <taxon>Ignavibacteriales</taxon>
        <taxon>Ignavibacteriaceae</taxon>
        <taxon>Ignavibacterium</taxon>
    </lineage>
</organism>
<evidence type="ECO:0000256" key="4">
    <source>
        <dbReference type="ARBA" id="ARBA00023004"/>
    </source>
</evidence>
<dbReference type="FunFam" id="3.40.50.11540:FF:000001">
    <property type="entry name" value="NADH dehydrogenase [ubiquinone] flavoprotein 1, mitochondrial"/>
    <property type="match status" value="1"/>
</dbReference>
<dbReference type="InterPro" id="IPR019575">
    <property type="entry name" value="Nuop51_4Fe4S-bd"/>
</dbReference>
<dbReference type="SUPFAM" id="SSF142019">
    <property type="entry name" value="Nqo1 FMN-binding domain-like"/>
    <property type="match status" value="1"/>
</dbReference>
<dbReference type="EMBL" id="DSUJ01000002">
    <property type="protein sequence ID" value="HFI89990.1"/>
    <property type="molecule type" value="Genomic_DNA"/>
</dbReference>
<keyword evidence="4" id="KW-0408">Iron</keyword>
<dbReference type="Pfam" id="PF01512">
    <property type="entry name" value="Complex1_51K"/>
    <property type="match status" value="1"/>
</dbReference>
<dbReference type="SUPFAM" id="SSF142984">
    <property type="entry name" value="Nqo1 middle domain-like"/>
    <property type="match status" value="1"/>
</dbReference>
<keyword evidence="5" id="KW-0411">Iron-sulfur</keyword>
<dbReference type="PROSITE" id="PS00645">
    <property type="entry name" value="COMPLEX1_51K_2"/>
    <property type="match status" value="1"/>
</dbReference>
<evidence type="ECO:0000256" key="5">
    <source>
        <dbReference type="ARBA" id="ARBA00023014"/>
    </source>
</evidence>
<dbReference type="InterPro" id="IPR037225">
    <property type="entry name" value="Nuo51_FMN-bd_sf"/>
</dbReference>
<dbReference type="InterPro" id="IPR037207">
    <property type="entry name" value="Nuop51_4Fe4S-bd_sf"/>
</dbReference>
<gene>
    <name evidence="7" type="ORF">ENS31_00505</name>
</gene>
<dbReference type="InterPro" id="IPR019554">
    <property type="entry name" value="Soluble_ligand-bd"/>
</dbReference>
<dbReference type="Pfam" id="PF10531">
    <property type="entry name" value="SLBB"/>
    <property type="match status" value="1"/>
</dbReference>
<dbReference type="Gene3D" id="3.40.50.11540">
    <property type="entry name" value="NADH-ubiquinone oxidoreductase 51kDa subunit"/>
    <property type="match status" value="1"/>
</dbReference>
<dbReference type="AlphaFoldDB" id="A0A7V3E5K0"/>
<keyword evidence="3" id="KW-0479">Metal-binding</keyword>
<dbReference type="PANTHER" id="PTHR43578:SF3">
    <property type="entry name" value="NADH-QUINONE OXIDOREDUCTASE SUBUNIT F"/>
    <property type="match status" value="1"/>
</dbReference>
<name>A0A7V3E5K0_9BACT</name>
<dbReference type="SMART" id="SM00928">
    <property type="entry name" value="NADH_4Fe-4S"/>
    <property type="match status" value="1"/>
</dbReference>
<keyword evidence="2" id="KW-0004">4Fe-4S</keyword>
<dbReference type="GO" id="GO:0051539">
    <property type="term" value="F:4 iron, 4 sulfur cluster binding"/>
    <property type="evidence" value="ECO:0007669"/>
    <property type="project" value="UniProtKB-KW"/>
</dbReference>
<sequence>MENHLEVKLGQKKDRKGPVIFSEYKRGDAIKKALSMSRDDILFELKDSKLKGRGGAGFPTSTKWMLTAAAKAEKKFIICNADEGEPGTFKDRVLLMEYPELVFDGMVVGGYTIGAQLGIVYLRGEYEYLLKPLEDYLEQMRKDNLLEKNILGKEGFDFDIEIVLGSGAYVCGEETALIESLEGHRGEPRNRPPYPINTGFLGRPTSVNNVETLAAVSHIVVKGGKWFAKYGTDKSSGSKLFSVSGDCERPGVYELPWGTKVSDLLELVGAKNAKAVQIGGASGHCIPKSQFDRTLAYEDIPTGGSVMIFNESRDMLHVLKNFMEFFVDESCGQCTPCRIGNVKLLEGVEMIEKGKYTFAHINKLKDLGRTMQLASKCGLGQSSPNPFISILENFKDEIFNRGNGGRNGR</sequence>
<comment type="caution">
    <text evidence="7">The sequence shown here is derived from an EMBL/GenBank/DDBJ whole genome shotgun (WGS) entry which is preliminary data.</text>
</comment>
<dbReference type="Gene3D" id="1.20.1440.230">
    <property type="entry name" value="NADH-ubiquinone oxidoreductase 51kDa subunit, iron-sulphur binding domain"/>
    <property type="match status" value="1"/>
</dbReference>
<dbReference type="Gene3D" id="3.10.20.600">
    <property type="match status" value="1"/>
</dbReference>
<evidence type="ECO:0000256" key="2">
    <source>
        <dbReference type="ARBA" id="ARBA00022485"/>
    </source>
</evidence>
<dbReference type="InterPro" id="IPR011538">
    <property type="entry name" value="Nuo51_FMN-bd"/>
</dbReference>
<reference evidence="7" key="1">
    <citation type="journal article" date="2020" name="mSystems">
        <title>Genome- and Community-Level Interaction Insights into Carbon Utilization and Element Cycling Functions of Hydrothermarchaeota in Hydrothermal Sediment.</title>
        <authorList>
            <person name="Zhou Z."/>
            <person name="Liu Y."/>
            <person name="Xu W."/>
            <person name="Pan J."/>
            <person name="Luo Z.H."/>
            <person name="Li M."/>
        </authorList>
    </citation>
    <scope>NUCLEOTIDE SEQUENCE [LARGE SCALE GENOMIC DNA]</scope>
    <source>
        <strain evidence="7">SpSt-479</strain>
    </source>
</reference>
<dbReference type="PANTHER" id="PTHR43578">
    <property type="entry name" value="NADH-QUINONE OXIDOREDUCTASE SUBUNIT F"/>
    <property type="match status" value="1"/>
</dbReference>
<proteinExistence type="inferred from homology"/>